<comment type="caution">
    <text evidence="1">The sequence shown here is derived from an EMBL/GenBank/DDBJ whole genome shotgun (WGS) entry which is preliminary data.</text>
</comment>
<protein>
    <recommendedName>
        <fullName evidence="3">Cytosolic protein</fullName>
    </recommendedName>
</protein>
<evidence type="ECO:0008006" key="3">
    <source>
        <dbReference type="Google" id="ProtNLM"/>
    </source>
</evidence>
<accession>A0ABS2NAX7</accession>
<name>A0ABS2NAX7_9BACI</name>
<evidence type="ECO:0000313" key="1">
    <source>
        <dbReference type="EMBL" id="MBM7584914.1"/>
    </source>
</evidence>
<sequence length="125" mass="14476">MGVVQSLLRRFNTECETGDQPVDEELKTHYYKSAFDKVYKSVLDLFVNEPFKVISDSKERGELTIQKIDRPPLFIVVTVITVRPFETAVDFKISTDGKKLSGTYPLLKHEALSYYEKLDKQLIRK</sequence>
<reference evidence="1 2" key="1">
    <citation type="submission" date="2021-01" db="EMBL/GenBank/DDBJ databases">
        <title>Genomic Encyclopedia of Type Strains, Phase IV (KMG-IV): sequencing the most valuable type-strain genomes for metagenomic binning, comparative biology and taxonomic classification.</title>
        <authorList>
            <person name="Goeker M."/>
        </authorList>
    </citation>
    <scope>NUCLEOTIDE SEQUENCE [LARGE SCALE GENOMIC DNA]</scope>
    <source>
        <strain evidence="1 2">DSM 24834</strain>
    </source>
</reference>
<dbReference type="EMBL" id="JAFBDZ010000001">
    <property type="protein sequence ID" value="MBM7584914.1"/>
    <property type="molecule type" value="Genomic_DNA"/>
</dbReference>
<dbReference type="Proteomes" id="UP001646157">
    <property type="component" value="Unassembled WGS sequence"/>
</dbReference>
<evidence type="ECO:0000313" key="2">
    <source>
        <dbReference type="Proteomes" id="UP001646157"/>
    </source>
</evidence>
<organism evidence="1 2">
    <name type="scientific">Rossellomorea pakistanensis</name>
    <dbReference type="NCBI Taxonomy" id="992288"/>
    <lineage>
        <taxon>Bacteria</taxon>
        <taxon>Bacillati</taxon>
        <taxon>Bacillota</taxon>
        <taxon>Bacilli</taxon>
        <taxon>Bacillales</taxon>
        <taxon>Bacillaceae</taxon>
        <taxon>Rossellomorea</taxon>
    </lineage>
</organism>
<dbReference type="RefSeq" id="WP_205169466.1">
    <property type="nucleotide sequence ID" value="NZ_JAFBDZ010000001.1"/>
</dbReference>
<gene>
    <name evidence="1" type="ORF">JOC86_001451</name>
</gene>
<keyword evidence="2" id="KW-1185">Reference proteome</keyword>
<proteinExistence type="predicted"/>